<sequence>MIEKRLLKGAMSEETKPMRDTSMAKPAPHADDEINASFRKIRSDLRVVLWMMGASLVMSIILFIGVFFMGIRL</sequence>
<dbReference type="RefSeq" id="WP_116625240.1">
    <property type="nucleotide sequence ID" value="NZ_QURN01000015.1"/>
</dbReference>
<keyword evidence="2" id="KW-0472">Membrane</keyword>
<reference evidence="4" key="1">
    <citation type="submission" date="2018-08" db="EMBL/GenBank/DDBJ databases">
        <authorList>
            <person name="Im W.T."/>
        </authorList>
    </citation>
    <scope>NUCLEOTIDE SEQUENCE [LARGE SCALE GENOMIC DNA]</scope>
    <source>
        <strain evidence="4">LA-28</strain>
    </source>
</reference>
<name>A0A371X8R7_9HYPH</name>
<dbReference type="Proteomes" id="UP000262379">
    <property type="component" value="Unassembled WGS sequence"/>
</dbReference>
<proteinExistence type="predicted"/>
<feature type="compositionally biased region" description="Basic and acidic residues" evidence="1">
    <location>
        <begin position="1"/>
        <end position="19"/>
    </location>
</feature>
<accession>A0A371X8R7</accession>
<protein>
    <submittedName>
        <fullName evidence="3">Uncharacterized protein</fullName>
    </submittedName>
</protein>
<keyword evidence="2" id="KW-1133">Transmembrane helix</keyword>
<feature type="region of interest" description="Disordered" evidence="1">
    <location>
        <begin position="1"/>
        <end position="31"/>
    </location>
</feature>
<comment type="caution">
    <text evidence="3">The sequence shown here is derived from an EMBL/GenBank/DDBJ whole genome shotgun (WGS) entry which is preliminary data.</text>
</comment>
<feature type="transmembrane region" description="Helical" evidence="2">
    <location>
        <begin position="47"/>
        <end position="71"/>
    </location>
</feature>
<dbReference type="AlphaFoldDB" id="A0A371X8R7"/>
<evidence type="ECO:0000313" key="3">
    <source>
        <dbReference type="EMBL" id="RFC65629.1"/>
    </source>
</evidence>
<evidence type="ECO:0000256" key="1">
    <source>
        <dbReference type="SAM" id="MobiDB-lite"/>
    </source>
</evidence>
<keyword evidence="2" id="KW-0812">Transmembrane</keyword>
<organism evidence="3 4">
    <name type="scientific">Mesorhizobium denitrificans</name>
    <dbReference type="NCBI Taxonomy" id="2294114"/>
    <lineage>
        <taxon>Bacteria</taxon>
        <taxon>Pseudomonadati</taxon>
        <taxon>Pseudomonadota</taxon>
        <taxon>Alphaproteobacteria</taxon>
        <taxon>Hyphomicrobiales</taxon>
        <taxon>Phyllobacteriaceae</taxon>
        <taxon>Mesorhizobium</taxon>
    </lineage>
</organism>
<evidence type="ECO:0000256" key="2">
    <source>
        <dbReference type="SAM" id="Phobius"/>
    </source>
</evidence>
<dbReference type="EMBL" id="QURN01000015">
    <property type="protein sequence ID" value="RFC65629.1"/>
    <property type="molecule type" value="Genomic_DNA"/>
</dbReference>
<evidence type="ECO:0000313" key="4">
    <source>
        <dbReference type="Proteomes" id="UP000262379"/>
    </source>
</evidence>
<keyword evidence="4" id="KW-1185">Reference proteome</keyword>
<gene>
    <name evidence="3" type="ORF">DY251_17800</name>
</gene>